<dbReference type="Pfam" id="PF14759">
    <property type="entry name" value="Reductase_C"/>
    <property type="match status" value="1"/>
</dbReference>
<dbReference type="PROSITE" id="PS51257">
    <property type="entry name" value="PROKAR_LIPOPROTEIN"/>
    <property type="match status" value="1"/>
</dbReference>
<dbReference type="PRINTS" id="PR00469">
    <property type="entry name" value="PNDRDTASEII"/>
</dbReference>
<evidence type="ECO:0000259" key="6">
    <source>
        <dbReference type="Pfam" id="PF14759"/>
    </source>
</evidence>
<evidence type="ECO:0000259" key="5">
    <source>
        <dbReference type="Pfam" id="PF07992"/>
    </source>
</evidence>
<gene>
    <name evidence="7" type="ORF">SAMN02745716_1490</name>
</gene>
<keyword evidence="8" id="KW-1185">Reference proteome</keyword>
<dbReference type="PANTHER" id="PTHR43557">
    <property type="entry name" value="APOPTOSIS-INDUCING FACTOR 1"/>
    <property type="match status" value="1"/>
</dbReference>
<dbReference type="STRING" id="29539.SAMN02745716_1490"/>
<proteinExistence type="predicted"/>
<evidence type="ECO:0000256" key="1">
    <source>
        <dbReference type="ARBA" id="ARBA00001974"/>
    </source>
</evidence>
<dbReference type="SUPFAM" id="SSF55424">
    <property type="entry name" value="FAD/NAD-linked reductases, dimerisation (C-terminal) domain"/>
    <property type="match status" value="1"/>
</dbReference>
<keyword evidence="3" id="KW-0274">FAD</keyword>
<evidence type="ECO:0000256" key="3">
    <source>
        <dbReference type="ARBA" id="ARBA00022827"/>
    </source>
</evidence>
<dbReference type="GO" id="GO:0051213">
    <property type="term" value="F:dioxygenase activity"/>
    <property type="evidence" value="ECO:0007669"/>
    <property type="project" value="UniProtKB-KW"/>
</dbReference>
<dbReference type="Proteomes" id="UP000222056">
    <property type="component" value="Unassembled WGS sequence"/>
</dbReference>
<dbReference type="GO" id="GO:0016651">
    <property type="term" value="F:oxidoreductase activity, acting on NAD(P)H"/>
    <property type="evidence" value="ECO:0007669"/>
    <property type="project" value="TreeGrafter"/>
</dbReference>
<comment type="cofactor">
    <cofactor evidence="1">
        <name>FAD</name>
        <dbReference type="ChEBI" id="CHEBI:57692"/>
    </cofactor>
</comment>
<dbReference type="AlphaFoldDB" id="A0A1H6FT58"/>
<keyword evidence="2" id="KW-0285">Flavoprotein</keyword>
<accession>A0A1H6FT58</accession>
<name>A0A1H6FT58_THEAL</name>
<dbReference type="PRINTS" id="PR00368">
    <property type="entry name" value="FADPNR"/>
</dbReference>
<dbReference type="InterPro" id="IPR028202">
    <property type="entry name" value="Reductase_C"/>
</dbReference>
<evidence type="ECO:0000313" key="8">
    <source>
        <dbReference type="Proteomes" id="UP000222056"/>
    </source>
</evidence>
<dbReference type="EMBL" id="FNWJ01000002">
    <property type="protein sequence ID" value="SEH14081.1"/>
    <property type="molecule type" value="Genomic_DNA"/>
</dbReference>
<dbReference type="PANTHER" id="PTHR43557:SF2">
    <property type="entry name" value="RIESKE DOMAIN-CONTAINING PROTEIN-RELATED"/>
    <property type="match status" value="1"/>
</dbReference>
<dbReference type="Gene3D" id="3.30.390.30">
    <property type="match status" value="1"/>
</dbReference>
<dbReference type="RefSeq" id="WP_093117797.1">
    <property type="nucleotide sequence ID" value="NZ_FNWJ01000002.1"/>
</dbReference>
<dbReference type="InterPro" id="IPR036188">
    <property type="entry name" value="FAD/NAD-bd_sf"/>
</dbReference>
<dbReference type="GO" id="GO:0005737">
    <property type="term" value="C:cytoplasm"/>
    <property type="evidence" value="ECO:0007669"/>
    <property type="project" value="TreeGrafter"/>
</dbReference>
<organism evidence="7 8">
    <name type="scientific">Thermoleophilum album</name>
    <dbReference type="NCBI Taxonomy" id="29539"/>
    <lineage>
        <taxon>Bacteria</taxon>
        <taxon>Bacillati</taxon>
        <taxon>Actinomycetota</taxon>
        <taxon>Thermoleophilia</taxon>
        <taxon>Thermoleophilales</taxon>
        <taxon>Thermoleophilaceae</taxon>
        <taxon>Thermoleophilum</taxon>
    </lineage>
</organism>
<dbReference type="InterPro" id="IPR016156">
    <property type="entry name" value="FAD/NAD-linked_Rdtase_dimer_sf"/>
</dbReference>
<dbReference type="InterPro" id="IPR050446">
    <property type="entry name" value="FAD-oxidoreductase/Apoptosis"/>
</dbReference>
<reference evidence="8" key="1">
    <citation type="submission" date="2016-10" db="EMBL/GenBank/DDBJ databases">
        <authorList>
            <person name="Varghese N."/>
            <person name="Submissions S."/>
        </authorList>
    </citation>
    <scope>NUCLEOTIDE SEQUENCE [LARGE SCALE GENOMIC DNA]</scope>
    <source>
        <strain evidence="8">ATCC 35263</strain>
    </source>
</reference>
<keyword evidence="4" id="KW-0560">Oxidoreductase</keyword>
<evidence type="ECO:0000313" key="7">
    <source>
        <dbReference type="EMBL" id="SEH14081.1"/>
    </source>
</evidence>
<dbReference type="Pfam" id="PF07992">
    <property type="entry name" value="Pyr_redox_2"/>
    <property type="match status" value="1"/>
</dbReference>
<keyword evidence="7" id="KW-0223">Dioxygenase</keyword>
<feature type="domain" description="FAD/NAD(P)-binding" evidence="5">
    <location>
        <begin position="9"/>
        <end position="309"/>
    </location>
</feature>
<dbReference type="Gene3D" id="3.50.50.60">
    <property type="entry name" value="FAD/NAD(P)-binding domain"/>
    <property type="match status" value="2"/>
</dbReference>
<evidence type="ECO:0000256" key="4">
    <source>
        <dbReference type="ARBA" id="ARBA00023002"/>
    </source>
</evidence>
<dbReference type="InterPro" id="IPR023753">
    <property type="entry name" value="FAD/NAD-binding_dom"/>
</dbReference>
<evidence type="ECO:0000256" key="2">
    <source>
        <dbReference type="ARBA" id="ARBA00022630"/>
    </source>
</evidence>
<dbReference type="SUPFAM" id="SSF51905">
    <property type="entry name" value="FAD/NAD(P)-binding domain"/>
    <property type="match status" value="1"/>
</dbReference>
<feature type="domain" description="Reductase C-terminal" evidence="6">
    <location>
        <begin position="338"/>
        <end position="411"/>
    </location>
</feature>
<protein>
    <submittedName>
        <fullName evidence="7">3-phenylpropionate/trans-cinnamate dioxygenase ferredoxin reductase subunit</fullName>
    </submittedName>
</protein>
<sequence>MAAVREVDFLLVGGGLAAGSCAAALRQQGADGSILLVGREPDPPYDRPPLSKEYLRGEQGREDAYWRPLSFWEENDVELATRTSVMSIDLGARRAKLSSGEEVAWRRGMLLATGANVRRLRVPGAELEGIHYLRTFGNADAIRADVEAAERVVLIGGSFIACECAASIVARWGKHCELLMLEQEPLERQFGTLVGRAFGRVLRDHGVVLHPGEELERFEGDGRVRAVVAKSGLRVEADCVIVGAGVMPDVMLARRAGIELGETGGVRCDAMLRTSADGVFAAGDIAEYESPIHGRAIRVEHWDVALNHGRTAAANMLGRERPHDVVPYFFSDLADWLSIEYVGPGEGRPIVRGSLEEASFTVFYVEDGRVRAALTAGDRGQDLEYARRLIKEGATVDERLLADESSDLASLVPDSR</sequence>
<dbReference type="OrthoDB" id="1145at2"/>